<evidence type="ECO:0000256" key="5">
    <source>
        <dbReference type="ARBA" id="ARBA00022655"/>
    </source>
</evidence>
<comment type="caution">
    <text evidence="13">The sequence shown here is derived from an EMBL/GenBank/DDBJ whole genome shotgun (WGS) entry which is preliminary data.</text>
</comment>
<evidence type="ECO:0000256" key="3">
    <source>
        <dbReference type="ARBA" id="ARBA00013014"/>
    </source>
</evidence>
<sequence length="335" mass="35692">MLKPNPRIVIAGAGSVGCYVGGCLRLANRPVTLLVRPRMADIIQRHGLRLTDFEGRDRRIAAGDMALATDPGCLATADLILVTVKSSGTATIASTIARNAARGAVIVSLQNGVGNTDVLRSLIFQQTAYGGMVPFNVVQLEGGRFHRGTGGSLLVDAACEGLAQALQVEGLPVASHADMSAVMWGKLLINLNNALNALSGVPLVQELSHPAWRRLLAASMREALDLLKAAGIQPATIEKVPPWAIPYILRLPTPLFRLVAGRMLKIDPEARSSMWEDLQQGRLTEIDYLQGAVIALARTLNRPAPIATRIVAAIRKAEAEAHGSPSLLPRQLLEG</sequence>
<evidence type="ECO:0000256" key="7">
    <source>
        <dbReference type="ARBA" id="ARBA00023002"/>
    </source>
</evidence>
<dbReference type="Gene3D" id="3.40.50.720">
    <property type="entry name" value="NAD(P)-binding Rossmann-like Domain"/>
    <property type="match status" value="1"/>
</dbReference>
<dbReference type="PANTHER" id="PTHR43765:SF2">
    <property type="entry name" value="2-DEHYDROPANTOATE 2-REDUCTASE"/>
    <property type="match status" value="1"/>
</dbReference>
<dbReference type="InterPro" id="IPR050838">
    <property type="entry name" value="Ketopantoate_reductase"/>
</dbReference>
<protein>
    <recommendedName>
        <fullName evidence="4 10">2-dehydropantoate 2-reductase</fullName>
        <ecNumber evidence="3 10">1.1.1.169</ecNumber>
    </recommendedName>
    <alternativeName>
        <fullName evidence="8 10">Ketopantoate reductase</fullName>
    </alternativeName>
</protein>
<evidence type="ECO:0000256" key="8">
    <source>
        <dbReference type="ARBA" id="ARBA00032024"/>
    </source>
</evidence>
<dbReference type="EMBL" id="JARRAF010000028">
    <property type="protein sequence ID" value="MDK2125967.1"/>
    <property type="molecule type" value="Genomic_DNA"/>
</dbReference>
<gene>
    <name evidence="13" type="ORF">PZA18_18125</name>
</gene>
<dbReference type="InterPro" id="IPR003710">
    <property type="entry name" value="ApbA"/>
</dbReference>
<keyword evidence="14" id="KW-1185">Reference proteome</keyword>
<keyword evidence="5 10" id="KW-0566">Pantothenate biosynthesis</keyword>
<dbReference type="PANTHER" id="PTHR43765">
    <property type="entry name" value="2-DEHYDROPANTOATE 2-REDUCTASE-RELATED"/>
    <property type="match status" value="1"/>
</dbReference>
<comment type="function">
    <text evidence="10">Catalyzes the NADPH-dependent reduction of ketopantoate into pantoic acid.</text>
</comment>
<dbReference type="RefSeq" id="WP_284102282.1">
    <property type="nucleotide sequence ID" value="NZ_JARRAF010000028.1"/>
</dbReference>
<evidence type="ECO:0000256" key="9">
    <source>
        <dbReference type="ARBA" id="ARBA00048793"/>
    </source>
</evidence>
<feature type="domain" description="Ketopantoate reductase C-terminal" evidence="12">
    <location>
        <begin position="179"/>
        <end position="317"/>
    </location>
</feature>
<evidence type="ECO:0000313" key="13">
    <source>
        <dbReference type="EMBL" id="MDK2125967.1"/>
    </source>
</evidence>
<dbReference type="SUPFAM" id="SSF48179">
    <property type="entry name" value="6-phosphogluconate dehydrogenase C-terminal domain-like"/>
    <property type="match status" value="1"/>
</dbReference>
<dbReference type="GO" id="GO:0008677">
    <property type="term" value="F:2-dehydropantoate 2-reductase activity"/>
    <property type="evidence" value="ECO:0007669"/>
    <property type="project" value="UniProtKB-EC"/>
</dbReference>
<organism evidence="13 14">
    <name type="scientific">Parachitinimonas caeni</name>
    <dbReference type="NCBI Taxonomy" id="3031301"/>
    <lineage>
        <taxon>Bacteria</taxon>
        <taxon>Pseudomonadati</taxon>
        <taxon>Pseudomonadota</taxon>
        <taxon>Betaproteobacteria</taxon>
        <taxon>Neisseriales</taxon>
        <taxon>Chitinibacteraceae</taxon>
        <taxon>Parachitinimonas</taxon>
    </lineage>
</organism>
<comment type="pathway">
    <text evidence="1 10">Cofactor biosynthesis; (R)-pantothenate biosynthesis; (R)-pantoate from 3-methyl-2-oxobutanoate: step 2/2.</text>
</comment>
<dbReference type="PROSITE" id="PS51257">
    <property type="entry name" value="PROKAR_LIPOPROTEIN"/>
    <property type="match status" value="1"/>
</dbReference>
<dbReference type="InterPro" id="IPR013752">
    <property type="entry name" value="KPA_reductase"/>
</dbReference>
<dbReference type="SUPFAM" id="SSF51735">
    <property type="entry name" value="NAD(P)-binding Rossmann-fold domains"/>
    <property type="match status" value="1"/>
</dbReference>
<evidence type="ECO:0000256" key="1">
    <source>
        <dbReference type="ARBA" id="ARBA00004994"/>
    </source>
</evidence>
<evidence type="ECO:0000259" key="12">
    <source>
        <dbReference type="Pfam" id="PF08546"/>
    </source>
</evidence>
<dbReference type="Pfam" id="PF02558">
    <property type="entry name" value="ApbA"/>
    <property type="match status" value="1"/>
</dbReference>
<dbReference type="EC" id="1.1.1.169" evidence="3 10"/>
<evidence type="ECO:0000256" key="2">
    <source>
        <dbReference type="ARBA" id="ARBA00007870"/>
    </source>
</evidence>
<evidence type="ECO:0000256" key="10">
    <source>
        <dbReference type="RuleBase" id="RU362068"/>
    </source>
</evidence>
<evidence type="ECO:0000256" key="4">
    <source>
        <dbReference type="ARBA" id="ARBA00019465"/>
    </source>
</evidence>
<dbReference type="NCBIfam" id="TIGR00745">
    <property type="entry name" value="apbA_panE"/>
    <property type="match status" value="1"/>
</dbReference>
<reference evidence="13" key="1">
    <citation type="submission" date="2023-03" db="EMBL/GenBank/DDBJ databases">
        <title>Chitinimonas shenzhenensis gen. nov., sp. nov., a novel member of family Burkholderiaceae isolated from activated sludge collected in Shen Zhen, China.</title>
        <authorList>
            <person name="Wang X."/>
        </authorList>
    </citation>
    <scope>NUCLEOTIDE SEQUENCE</scope>
    <source>
        <strain evidence="13">DQS-5</strain>
    </source>
</reference>
<comment type="similarity">
    <text evidence="2 10">Belongs to the ketopantoate reductase family.</text>
</comment>
<dbReference type="InterPro" id="IPR008927">
    <property type="entry name" value="6-PGluconate_DH-like_C_sf"/>
</dbReference>
<dbReference type="InterPro" id="IPR036291">
    <property type="entry name" value="NAD(P)-bd_dom_sf"/>
</dbReference>
<feature type="domain" description="Ketopantoate reductase N-terminal" evidence="11">
    <location>
        <begin position="8"/>
        <end position="153"/>
    </location>
</feature>
<dbReference type="Pfam" id="PF08546">
    <property type="entry name" value="ApbA_C"/>
    <property type="match status" value="1"/>
</dbReference>
<dbReference type="NCBIfam" id="NF006083">
    <property type="entry name" value="PRK08229.1"/>
    <property type="match status" value="1"/>
</dbReference>
<keyword evidence="6 10" id="KW-0521">NADP</keyword>
<dbReference type="Gene3D" id="1.10.1040.10">
    <property type="entry name" value="N-(1-d-carboxylethyl)-l-norvaline Dehydrogenase, domain 2"/>
    <property type="match status" value="1"/>
</dbReference>
<proteinExistence type="inferred from homology"/>
<evidence type="ECO:0000313" key="14">
    <source>
        <dbReference type="Proteomes" id="UP001172778"/>
    </source>
</evidence>
<dbReference type="InterPro" id="IPR013328">
    <property type="entry name" value="6PGD_dom2"/>
</dbReference>
<accession>A0ABT7E4X4</accession>
<evidence type="ECO:0000256" key="6">
    <source>
        <dbReference type="ARBA" id="ARBA00022857"/>
    </source>
</evidence>
<dbReference type="InterPro" id="IPR013332">
    <property type="entry name" value="KPR_N"/>
</dbReference>
<dbReference type="Proteomes" id="UP001172778">
    <property type="component" value="Unassembled WGS sequence"/>
</dbReference>
<comment type="catalytic activity">
    <reaction evidence="9 10">
        <text>(R)-pantoate + NADP(+) = 2-dehydropantoate + NADPH + H(+)</text>
        <dbReference type="Rhea" id="RHEA:16233"/>
        <dbReference type="ChEBI" id="CHEBI:11561"/>
        <dbReference type="ChEBI" id="CHEBI:15378"/>
        <dbReference type="ChEBI" id="CHEBI:15980"/>
        <dbReference type="ChEBI" id="CHEBI:57783"/>
        <dbReference type="ChEBI" id="CHEBI:58349"/>
        <dbReference type="EC" id="1.1.1.169"/>
    </reaction>
</comment>
<keyword evidence="7 10" id="KW-0560">Oxidoreductase</keyword>
<name>A0ABT7E4X4_9NEIS</name>
<evidence type="ECO:0000259" key="11">
    <source>
        <dbReference type="Pfam" id="PF02558"/>
    </source>
</evidence>